<dbReference type="SUPFAM" id="SSF50969">
    <property type="entry name" value="YVTN repeat-like/Quinoprotein amine dehydrogenase"/>
    <property type="match status" value="1"/>
</dbReference>
<dbReference type="InterPro" id="IPR015943">
    <property type="entry name" value="WD40/YVTN_repeat-like_dom_sf"/>
</dbReference>
<reference evidence="2 3" key="1">
    <citation type="submission" date="2020-08" db="EMBL/GenBank/DDBJ databases">
        <title>Sequencing the genomes of 1000 actinobacteria strains.</title>
        <authorList>
            <person name="Klenk H.-P."/>
        </authorList>
    </citation>
    <scope>NUCLEOTIDE SEQUENCE [LARGE SCALE GENOMIC DNA]</scope>
    <source>
        <strain evidence="2 3">DSM 43149</strain>
    </source>
</reference>
<dbReference type="Gene3D" id="2.130.10.10">
    <property type="entry name" value="YVTN repeat-like/Quinoprotein amine dehydrogenase"/>
    <property type="match status" value="3"/>
</dbReference>
<proteinExistence type="inferred from homology"/>
<dbReference type="InterPro" id="IPR019405">
    <property type="entry name" value="Lactonase_7-beta_prop"/>
</dbReference>
<keyword evidence="3" id="KW-1185">Reference proteome</keyword>
<dbReference type="PANTHER" id="PTHR30344:SF1">
    <property type="entry name" value="6-PHOSPHOGLUCONOLACTONASE"/>
    <property type="match status" value="1"/>
</dbReference>
<comment type="caution">
    <text evidence="2">The sequence shown here is derived from an EMBL/GenBank/DDBJ whole genome shotgun (WGS) entry which is preliminary data.</text>
</comment>
<dbReference type="RefSeq" id="WP_184995506.1">
    <property type="nucleotide sequence ID" value="NZ_BOMK01000048.1"/>
</dbReference>
<dbReference type="InterPro" id="IPR011044">
    <property type="entry name" value="Quino_amine_DH_bsu"/>
</dbReference>
<name>A0A7W7MS26_9ACTN</name>
<dbReference type="PANTHER" id="PTHR30344">
    <property type="entry name" value="6-PHOSPHOGLUCONOLACTONASE-RELATED"/>
    <property type="match status" value="1"/>
</dbReference>
<dbReference type="AlphaFoldDB" id="A0A7W7MS26"/>
<dbReference type="InterPro" id="IPR050282">
    <property type="entry name" value="Cycloisomerase_2"/>
</dbReference>
<gene>
    <name evidence="2" type="ORF">BJ971_004858</name>
</gene>
<dbReference type="GO" id="GO:0017057">
    <property type="term" value="F:6-phosphogluconolactonase activity"/>
    <property type="evidence" value="ECO:0007669"/>
    <property type="project" value="TreeGrafter"/>
</dbReference>
<comment type="similarity">
    <text evidence="1">Belongs to the cycloisomerase 2 family.</text>
</comment>
<dbReference type="GO" id="GO:0005829">
    <property type="term" value="C:cytosol"/>
    <property type="evidence" value="ECO:0007669"/>
    <property type="project" value="TreeGrafter"/>
</dbReference>
<evidence type="ECO:0000256" key="1">
    <source>
        <dbReference type="ARBA" id="ARBA00005564"/>
    </source>
</evidence>
<dbReference type="GO" id="GO:0016853">
    <property type="term" value="F:isomerase activity"/>
    <property type="evidence" value="ECO:0007669"/>
    <property type="project" value="UniProtKB-KW"/>
</dbReference>
<organism evidence="2 3">
    <name type="scientific">Actinoplanes digitatis</name>
    <dbReference type="NCBI Taxonomy" id="1868"/>
    <lineage>
        <taxon>Bacteria</taxon>
        <taxon>Bacillati</taxon>
        <taxon>Actinomycetota</taxon>
        <taxon>Actinomycetes</taxon>
        <taxon>Micromonosporales</taxon>
        <taxon>Micromonosporaceae</taxon>
        <taxon>Actinoplanes</taxon>
    </lineage>
</organism>
<accession>A0A7W7MS26</accession>
<protein>
    <submittedName>
        <fullName evidence="2">6-phosphogluconolactonase (Cycloisomerase 2 family)</fullName>
    </submittedName>
</protein>
<sequence>MAGDTPRARRGLRAGLALLAVLGLVGLGLLPTSMAAFSASTSNPASSFTARATFGLTQTAPCFSYDGSGGCTAATAIAAGRSAVVSPDGKHVYVATSYSPDSIRSGVAEFSRDAVTGALTQIGCLSNGTLAGCTAVPGALNGVQDVAISPDGRHVYAAGATSSTITALSRDPGTGVLSALAAPNRCLYHSAATAVTGCASGRVLDGAGGVAVSPDGAFVYVASSVSDSVTVFARDSGTGALTQLAGTAGCVTNSAVGGCATGKGLNGAAYLHLSPDGGSLYVASSGSNAVAVFQRDAGTGVLTQPAAPNACVYNSGSTAITGCTAVKGLTGVKNVAIAPDGRTAYAMAVSGDNLAAFTRNTGTGVLTQVAAPNACLYRVTVITGCTAANGLDGPSAMAFSPDGLFAFVAASAYNAVLAFRHDNTTGVLTQLTGNAGCLRVSGTGSCAAGLGLSRSNSVATSPDGRDVYAVGGNVNSTGFVVPLNLAH</sequence>
<keyword evidence="2" id="KW-0413">Isomerase</keyword>
<evidence type="ECO:0000313" key="2">
    <source>
        <dbReference type="EMBL" id="MBB4764302.1"/>
    </source>
</evidence>
<dbReference type="Proteomes" id="UP000578112">
    <property type="component" value="Unassembled WGS sequence"/>
</dbReference>
<dbReference type="Pfam" id="PF10282">
    <property type="entry name" value="Lactonase"/>
    <property type="match status" value="3"/>
</dbReference>
<evidence type="ECO:0000313" key="3">
    <source>
        <dbReference type="Proteomes" id="UP000578112"/>
    </source>
</evidence>
<dbReference type="EMBL" id="JACHNH010000001">
    <property type="protein sequence ID" value="MBB4764302.1"/>
    <property type="molecule type" value="Genomic_DNA"/>
</dbReference>